<organism evidence="1 2">
    <name type="scientific">Roseivirga echinicomitans</name>
    <dbReference type="NCBI Taxonomy" id="296218"/>
    <lineage>
        <taxon>Bacteria</taxon>
        <taxon>Pseudomonadati</taxon>
        <taxon>Bacteroidota</taxon>
        <taxon>Cytophagia</taxon>
        <taxon>Cytophagales</taxon>
        <taxon>Roseivirgaceae</taxon>
        <taxon>Roseivirga</taxon>
    </lineage>
</organism>
<gene>
    <name evidence="1" type="ORF">AWN68_07590</name>
</gene>
<dbReference type="AlphaFoldDB" id="A0A150X9M3"/>
<proteinExistence type="predicted"/>
<dbReference type="RefSeq" id="WP_068416699.1">
    <property type="nucleotide sequence ID" value="NZ_LRDB01000045.1"/>
</dbReference>
<protein>
    <submittedName>
        <fullName evidence="1">Uncharacterized protein</fullName>
    </submittedName>
</protein>
<sequence>MKRFTLGSSMLIVLTTCFLSCKPTKEEATLIPSYAVVITRVEADNAPALQSFAHGVNGLDLLLFAGRTNSDSDNGGLHKINGNSNYSSTSFLPPSFNEMIYVYNLESNAEPYTMSMDEMVERLRDYQATHPGPGNVMRAIPQIIAALPTYQTIFRATNPQVTQDKNGFLYVIGGYGTPIGSDTVSSAYQTFNQVARIHVPSMINLVKNQNLDQIDWWNLIAFGQNSRLMATGGEVYQLGDTFYLSGGHNFGSSAPSASNGQQYQDAVYPFTLKVEPGTINLTIEVKTAITDVALTDLGTVNADTTSKFRRRDGPIVPALFYDSNKSLTEGLTFYGGVFQPSSKGVAPNENPDSTYNRAWNTAIYVHPAFGDSNPIPESPYYTLDSKYSQNNLNVYSCSDIEFYDATTKTVHTLLIGGIGDGETQVQTSMLSGFTNSLMHITYDLEKGTSTPKLESENIFNTDNFYGAESAFIYNSNANLVFTQVNGKTTEVIDANATFKSGQSVDVGYIYGGIEAFNAGPGTYGPGNSAASNKIWKVTVTKNTVNN</sequence>
<accession>A0A150X9M3</accession>
<name>A0A150X9M3_9BACT</name>
<keyword evidence="2" id="KW-1185">Reference proteome</keyword>
<comment type="caution">
    <text evidence="1">The sequence shown here is derived from an EMBL/GenBank/DDBJ whole genome shotgun (WGS) entry which is preliminary data.</text>
</comment>
<dbReference type="EMBL" id="LRDB01000045">
    <property type="protein sequence ID" value="KYG75403.1"/>
    <property type="molecule type" value="Genomic_DNA"/>
</dbReference>
<dbReference type="OrthoDB" id="5526825at2"/>
<reference evidence="1 2" key="1">
    <citation type="submission" date="2016-01" db="EMBL/GenBank/DDBJ databases">
        <title>Genome sequencing of Roseivirga echinicomitans KMM 6058.</title>
        <authorList>
            <person name="Selvaratnam C."/>
            <person name="Thevarajoo S."/>
            <person name="Goh K.M."/>
            <person name="Ee R."/>
            <person name="Chan K.-G."/>
            <person name="Chong C.S."/>
        </authorList>
    </citation>
    <scope>NUCLEOTIDE SEQUENCE [LARGE SCALE GENOMIC DNA]</scope>
    <source>
        <strain evidence="1 2">KMM 6058</strain>
    </source>
</reference>
<evidence type="ECO:0000313" key="1">
    <source>
        <dbReference type="EMBL" id="KYG75403.1"/>
    </source>
</evidence>
<evidence type="ECO:0000313" key="2">
    <source>
        <dbReference type="Proteomes" id="UP000075615"/>
    </source>
</evidence>
<dbReference type="Proteomes" id="UP000075615">
    <property type="component" value="Unassembled WGS sequence"/>
</dbReference>